<dbReference type="PRINTS" id="PR00934">
    <property type="entry name" value="XHISDIPTASE"/>
</dbReference>
<sequence length="422" mass="47528">MQEVIENFKKICTIPHCSFETEELKNFLANYAKECGFKVQIDKVGNIHCIKGEPKICLQSHYDMVCMGDAPKLELYEENGFLRAKNASLGADNGIGVAIMMEAMRRFSHLECLFTNDEEVGLLGANGLECELKAKKLLNLDHEGEDEIMIGCAGGVDIRASQSFSTQKAYGKVYELETRNCKGGHSGIDIIKNHKNALKEMAKFITQNKGKIISFEGGERINSIPKHAKALIICEKELKENEWVKCTFKGEQEVQICEQGTLLLSVINAFSNGVRNYDTKLNIVRTSINLSLLKMQENKIIFELFARSNALDELENIEFESLEFFKSYGFEVESYNFYPPWEGKENAFSKEVFNALSLFVENVKISAIHAGLECGIIEKKFPLMCASIGPNIYNPHSTDERCELSSVEKISKAVFEVLKNNQ</sequence>
<dbReference type="Pfam" id="PF07687">
    <property type="entry name" value="M20_dimer"/>
    <property type="match status" value="1"/>
</dbReference>
<dbReference type="OrthoDB" id="9773892at2"/>
<reference evidence="4" key="1">
    <citation type="submission" date="2015-06" db="EMBL/GenBank/DDBJ databases">
        <authorList>
            <person name="Hoefler B.C."/>
            <person name="Straight P.D."/>
        </authorList>
    </citation>
    <scope>NUCLEOTIDE SEQUENCE [LARGE SCALE GENOMIC DNA]</scope>
    <source>
        <strain evidence="4">73/13</strain>
    </source>
</reference>
<dbReference type="RefSeq" id="WP_099461393.1">
    <property type="nucleotide sequence ID" value="NZ_LDWY01000044.1"/>
</dbReference>
<dbReference type="EMBL" id="LDWY01000044">
    <property type="protein sequence ID" value="PHY91052.1"/>
    <property type="molecule type" value="Genomic_DNA"/>
</dbReference>
<feature type="domain" description="Peptidase M20 dimerisation" evidence="2">
    <location>
        <begin position="177"/>
        <end position="240"/>
    </location>
</feature>
<dbReference type="Proteomes" id="UP000237472">
    <property type="component" value="Unassembled WGS sequence"/>
</dbReference>
<accession>A0A2G4R3A2</accession>
<dbReference type="SUPFAM" id="SSF53187">
    <property type="entry name" value="Zn-dependent exopeptidases"/>
    <property type="match status" value="1"/>
</dbReference>
<dbReference type="AlphaFoldDB" id="A0A2G4R3A2"/>
<reference evidence="3 6" key="4">
    <citation type="journal article" date="2021" name="Syst. Appl. Microbiol.">
        <title>nCampylobacter vulpis sp. nov. isolated from wild red foxes.</title>
        <authorList>
            <person name="Parisi A."/>
            <person name="Chiara M."/>
            <person name="Caffara M."/>
            <person name="Mion D."/>
            <person name="Miller W.G."/>
            <person name="Caruso M."/>
            <person name="Manzari C."/>
            <person name="Florio D."/>
            <person name="Capozzi L."/>
            <person name="D'Erchia A.M."/>
            <person name="Manzulli V."/>
            <person name="Zanoni R.G."/>
        </authorList>
    </citation>
    <scope>NUCLEOTIDE SEQUENCE [LARGE SCALE GENOMIC DNA]</scope>
    <source>
        <strain evidence="3 6">52/13</strain>
    </source>
</reference>
<proteinExistence type="predicted"/>
<organism evidence="4 5">
    <name type="scientific">Campylobacter vulpis</name>
    <dbReference type="NCBI Taxonomy" id="1655500"/>
    <lineage>
        <taxon>Bacteria</taxon>
        <taxon>Pseudomonadati</taxon>
        <taxon>Campylobacterota</taxon>
        <taxon>Epsilonproteobacteria</taxon>
        <taxon>Campylobacterales</taxon>
        <taxon>Campylobacteraceae</taxon>
        <taxon>Campylobacter</taxon>
    </lineage>
</organism>
<dbReference type="PANTHER" id="PTHR43501">
    <property type="entry name" value="CYTOSOL NON-SPECIFIC DIPEPTIDASE"/>
    <property type="match status" value="1"/>
</dbReference>
<evidence type="ECO:0000313" key="3">
    <source>
        <dbReference type="EMBL" id="MBS4240348.1"/>
    </source>
</evidence>
<dbReference type="GO" id="GO:0006508">
    <property type="term" value="P:proteolysis"/>
    <property type="evidence" value="ECO:0007669"/>
    <property type="project" value="InterPro"/>
</dbReference>
<evidence type="ECO:0000313" key="6">
    <source>
        <dbReference type="Proteomes" id="UP000811399"/>
    </source>
</evidence>
<dbReference type="Proteomes" id="UP000811399">
    <property type="component" value="Unassembled WGS sequence"/>
</dbReference>
<dbReference type="GO" id="GO:0070573">
    <property type="term" value="F:metallodipeptidase activity"/>
    <property type="evidence" value="ECO:0007669"/>
    <property type="project" value="TreeGrafter"/>
</dbReference>
<reference evidence="3" key="3">
    <citation type="submission" date="2019-07" db="EMBL/GenBank/DDBJ databases">
        <authorList>
            <person name="Miller W.G."/>
        </authorList>
    </citation>
    <scope>NUCLEOTIDE SEQUENCE</scope>
    <source>
        <strain evidence="3">52/13</strain>
    </source>
</reference>
<dbReference type="InterPro" id="IPR001160">
    <property type="entry name" value="Peptidase_M20C"/>
</dbReference>
<evidence type="ECO:0000313" key="4">
    <source>
        <dbReference type="EMBL" id="PHY91052.1"/>
    </source>
</evidence>
<keyword evidence="6" id="KW-1185">Reference proteome</keyword>
<keyword evidence="1" id="KW-0378">Hydrolase</keyword>
<dbReference type="PANTHER" id="PTHR43501:SF1">
    <property type="entry name" value="CYTOSOL NON-SPECIFIC DIPEPTIDASE"/>
    <property type="match status" value="1"/>
</dbReference>
<evidence type="ECO:0000259" key="2">
    <source>
        <dbReference type="Pfam" id="PF07687"/>
    </source>
</evidence>
<dbReference type="InterPro" id="IPR002933">
    <property type="entry name" value="Peptidase_M20"/>
</dbReference>
<dbReference type="GO" id="GO:0005829">
    <property type="term" value="C:cytosol"/>
    <property type="evidence" value="ECO:0007669"/>
    <property type="project" value="TreeGrafter"/>
</dbReference>
<gene>
    <name evidence="4" type="ORF">AA994_03650</name>
    <name evidence="3" type="ORF">CVU5213_01130</name>
</gene>
<dbReference type="InterPro" id="IPR011650">
    <property type="entry name" value="Peptidase_M20_dimer"/>
</dbReference>
<reference evidence="5" key="2">
    <citation type="submission" date="2015-06" db="EMBL/GenBank/DDBJ databases">
        <authorList>
            <person name="Parisi A."/>
            <person name="Chiara M."/>
            <person name="Florio D."/>
            <person name="Miccolupo A."/>
            <person name="Manzari C."/>
            <person name="Mion D."/>
            <person name="Caruso M."/>
            <person name="D'erchia A.M."/>
            <person name="Zanoni R."/>
        </authorList>
    </citation>
    <scope>NUCLEOTIDE SEQUENCE [LARGE SCALE GENOMIC DNA]</scope>
    <source>
        <strain evidence="5">73/13</strain>
    </source>
</reference>
<dbReference type="Pfam" id="PF01546">
    <property type="entry name" value="Peptidase_M20"/>
    <property type="match status" value="1"/>
</dbReference>
<name>A0A2G4R3A2_9BACT</name>
<evidence type="ECO:0000256" key="1">
    <source>
        <dbReference type="ARBA" id="ARBA00022801"/>
    </source>
</evidence>
<evidence type="ECO:0000313" key="5">
    <source>
        <dbReference type="Proteomes" id="UP000237472"/>
    </source>
</evidence>
<comment type="caution">
    <text evidence="4">The sequence shown here is derived from an EMBL/GenBank/DDBJ whole genome shotgun (WGS) entry which is preliminary data.</text>
</comment>
<dbReference type="EMBL" id="VJYU01000002">
    <property type="protein sequence ID" value="MBS4240348.1"/>
    <property type="molecule type" value="Genomic_DNA"/>
</dbReference>
<dbReference type="Gene3D" id="3.40.630.10">
    <property type="entry name" value="Zn peptidases"/>
    <property type="match status" value="2"/>
</dbReference>
<protein>
    <submittedName>
        <fullName evidence="4">Aminoacyl-histidine dipeptidase</fullName>
    </submittedName>
</protein>